<evidence type="ECO:0000313" key="1">
    <source>
        <dbReference type="EMBL" id="GAA1694694.1"/>
    </source>
</evidence>
<sequence length="224" mass="23901">MNGEPVTVAGRRTPMDMKLHRLLPLAALFTLAACGQGTEPTGSSDGPADAAAEETTYRGVITVYQGTERDSAELCAVVAESYPPQCEGLPVTGWEWDAVEHEEALGVRWGSYVVTGTYDGKAFTVTEDALTMDEIDIADHPELQYSEPEIGEPAEDLGAAELEALGTELQEAFPALVFGSFPDEANGVLVTDVLLVSPELEAYAAEHFPADTVAFAPVLRPVEE</sequence>
<evidence type="ECO:0008006" key="3">
    <source>
        <dbReference type="Google" id="ProtNLM"/>
    </source>
</evidence>
<gene>
    <name evidence="1" type="ORF">GCM10009830_48150</name>
</gene>
<dbReference type="Proteomes" id="UP001499851">
    <property type="component" value="Unassembled WGS sequence"/>
</dbReference>
<accession>A0ABP4TXE5</accession>
<keyword evidence="2" id="KW-1185">Reference proteome</keyword>
<reference evidence="2" key="1">
    <citation type="journal article" date="2019" name="Int. J. Syst. Evol. Microbiol.">
        <title>The Global Catalogue of Microorganisms (GCM) 10K type strain sequencing project: providing services to taxonomists for standard genome sequencing and annotation.</title>
        <authorList>
            <consortium name="The Broad Institute Genomics Platform"/>
            <consortium name="The Broad Institute Genome Sequencing Center for Infectious Disease"/>
            <person name="Wu L."/>
            <person name="Ma J."/>
        </authorList>
    </citation>
    <scope>NUCLEOTIDE SEQUENCE [LARGE SCALE GENOMIC DNA]</scope>
    <source>
        <strain evidence="2">JCM 16001</strain>
    </source>
</reference>
<organism evidence="1 2">
    <name type="scientific">Glycomyces endophyticus</name>
    <dbReference type="NCBI Taxonomy" id="480996"/>
    <lineage>
        <taxon>Bacteria</taxon>
        <taxon>Bacillati</taxon>
        <taxon>Actinomycetota</taxon>
        <taxon>Actinomycetes</taxon>
        <taxon>Glycomycetales</taxon>
        <taxon>Glycomycetaceae</taxon>
        <taxon>Glycomyces</taxon>
    </lineage>
</organism>
<dbReference type="EMBL" id="BAAAQF010000034">
    <property type="protein sequence ID" value="GAA1694694.1"/>
    <property type="molecule type" value="Genomic_DNA"/>
</dbReference>
<comment type="caution">
    <text evidence="1">The sequence shown here is derived from an EMBL/GenBank/DDBJ whole genome shotgun (WGS) entry which is preliminary data.</text>
</comment>
<proteinExistence type="predicted"/>
<protein>
    <recommendedName>
        <fullName evidence="3">DUF3298 domain-containing protein</fullName>
    </recommendedName>
</protein>
<name>A0ABP4TXE5_9ACTN</name>
<evidence type="ECO:0000313" key="2">
    <source>
        <dbReference type="Proteomes" id="UP001499851"/>
    </source>
</evidence>